<protein>
    <recommendedName>
        <fullName evidence="1">Protein kinase domain-containing protein</fullName>
    </recommendedName>
</protein>
<dbReference type="EMBL" id="NCSJ02000085">
    <property type="protein sequence ID" value="RFU31064.1"/>
    <property type="molecule type" value="Genomic_DNA"/>
</dbReference>
<dbReference type="OMA" id="MHDWVLQ"/>
<evidence type="ECO:0000313" key="2">
    <source>
        <dbReference type="EMBL" id="RFU31064.1"/>
    </source>
</evidence>
<dbReference type="Pfam" id="PF00069">
    <property type="entry name" value="Pkinase"/>
    <property type="match status" value="1"/>
</dbReference>
<feature type="non-terminal residue" evidence="2">
    <location>
        <position position="347"/>
    </location>
</feature>
<dbReference type="OrthoDB" id="4062651at2759"/>
<dbReference type="SUPFAM" id="SSF56112">
    <property type="entry name" value="Protein kinase-like (PK-like)"/>
    <property type="match status" value="1"/>
</dbReference>
<evidence type="ECO:0000313" key="3">
    <source>
        <dbReference type="Proteomes" id="UP000258309"/>
    </source>
</evidence>
<reference evidence="2 3" key="1">
    <citation type="submission" date="2018-05" db="EMBL/GenBank/DDBJ databases">
        <title>Draft genome sequence of Scytalidium lignicola DSM 105466, a ubiquitous saprotrophic fungus.</title>
        <authorList>
            <person name="Buettner E."/>
            <person name="Gebauer A.M."/>
            <person name="Hofrichter M."/>
            <person name="Liers C."/>
            <person name="Kellner H."/>
        </authorList>
    </citation>
    <scope>NUCLEOTIDE SEQUENCE [LARGE SCALE GENOMIC DNA]</scope>
    <source>
        <strain evidence="2 3">DSM 105466</strain>
    </source>
</reference>
<keyword evidence="3" id="KW-1185">Reference proteome</keyword>
<organism evidence="2 3">
    <name type="scientific">Scytalidium lignicola</name>
    <name type="common">Hyphomycete</name>
    <dbReference type="NCBI Taxonomy" id="5539"/>
    <lineage>
        <taxon>Eukaryota</taxon>
        <taxon>Fungi</taxon>
        <taxon>Dikarya</taxon>
        <taxon>Ascomycota</taxon>
        <taxon>Pezizomycotina</taxon>
        <taxon>Leotiomycetes</taxon>
        <taxon>Leotiomycetes incertae sedis</taxon>
        <taxon>Scytalidium</taxon>
    </lineage>
</organism>
<dbReference type="Proteomes" id="UP000258309">
    <property type="component" value="Unassembled WGS sequence"/>
</dbReference>
<gene>
    <name evidence="2" type="ORF">B7463_g5292</name>
</gene>
<feature type="domain" description="Protein kinase" evidence="1">
    <location>
        <begin position="144"/>
        <end position="347"/>
    </location>
</feature>
<dbReference type="AlphaFoldDB" id="A0A3E2HCD3"/>
<evidence type="ECO:0000259" key="1">
    <source>
        <dbReference type="PROSITE" id="PS50011"/>
    </source>
</evidence>
<proteinExistence type="predicted"/>
<dbReference type="InterPro" id="IPR011009">
    <property type="entry name" value="Kinase-like_dom_sf"/>
</dbReference>
<comment type="caution">
    <text evidence="2">The sequence shown here is derived from an EMBL/GenBank/DDBJ whole genome shotgun (WGS) entry which is preliminary data.</text>
</comment>
<dbReference type="InterPro" id="IPR000719">
    <property type="entry name" value="Prot_kinase_dom"/>
</dbReference>
<feature type="non-terminal residue" evidence="2">
    <location>
        <position position="1"/>
    </location>
</feature>
<accession>A0A3E2HCD3</accession>
<dbReference type="GO" id="GO:0004672">
    <property type="term" value="F:protein kinase activity"/>
    <property type="evidence" value="ECO:0007669"/>
    <property type="project" value="InterPro"/>
</dbReference>
<dbReference type="Gene3D" id="1.10.510.10">
    <property type="entry name" value="Transferase(Phosphotransferase) domain 1"/>
    <property type="match status" value="1"/>
</dbReference>
<dbReference type="PROSITE" id="PS50011">
    <property type="entry name" value="PROTEIN_KINASE_DOM"/>
    <property type="match status" value="1"/>
</dbReference>
<dbReference type="GO" id="GO:0005524">
    <property type="term" value="F:ATP binding"/>
    <property type="evidence" value="ECO:0007669"/>
    <property type="project" value="InterPro"/>
</dbReference>
<dbReference type="STRING" id="5539.A0A3E2HCD3"/>
<name>A0A3E2HCD3_SCYLI</name>
<sequence length="347" mass="39475">MDQLAGDQEIFEQSKYVVNGFFFSINDDKSELEVRRYDKCFYISLAPENLEDSPHMKNEYLRYLDAERSQENDHDQLHGTGPEDFYDWALEPCLHLFETMAPEPEQNHAVTLRDYFYPQVLYYSLHAIDGKLVPIPSKKTNSMKPPGVELDDYTFCSVWPSFHPSKVEICIAGPEDNICPSPSKVLVNGKTVCFFKPYGRGEVRLALRELENYRHIEESNLGHDVRICRLYGIVKDDIGRLMGLLLTYIDCDYVTLACAVQADTPASLKQKWADQVTDTLAQLHQAGIVWGDAKPENVLIDGSDDAWIIDFGGGYTRGFVEKDKAGTVEGDLQGLDNIIKHVFEEKE</sequence>